<evidence type="ECO:0000313" key="2">
    <source>
        <dbReference type="EMBL" id="MCC4310628.1"/>
    </source>
</evidence>
<sequence length="259" mass="28901">MRKHWLALAACGAALGPVLSYAQEAENADQETAEERAWDIEVEASYLLKSGNSDSESIVGKANATHEGINWRQTAKAESVNTVGENDDGEQERTAERYYASYKLDRKLADNNYLFNVLTYDKDTFSGYQYQASYALGLGRRFIDTPAHTLDLEAGPGYRVECLEPETGYADCDDKEESLIGRFAGSYKWKISDTASFRQNLSTEVGDENTTLRSETSLTSRINDHFALRLTHLITRDSEVPAGTHKTDQETTASVVYTF</sequence>
<dbReference type="Pfam" id="PF04338">
    <property type="entry name" value="DUF481"/>
    <property type="match status" value="1"/>
</dbReference>
<dbReference type="EMBL" id="JAJGNA010000053">
    <property type="protein sequence ID" value="MCC4310628.1"/>
    <property type="molecule type" value="Genomic_DNA"/>
</dbReference>
<keyword evidence="3" id="KW-1185">Reference proteome</keyword>
<feature type="signal peptide" evidence="1">
    <location>
        <begin position="1"/>
        <end position="22"/>
    </location>
</feature>
<feature type="chain" id="PRO_5040512519" evidence="1">
    <location>
        <begin position="23"/>
        <end position="259"/>
    </location>
</feature>
<gene>
    <name evidence="2" type="ORF">LL252_18855</name>
</gene>
<dbReference type="RefSeq" id="WP_204431356.1">
    <property type="nucleotide sequence ID" value="NZ_ARXL01000010.1"/>
</dbReference>
<evidence type="ECO:0000256" key="1">
    <source>
        <dbReference type="SAM" id="SignalP"/>
    </source>
</evidence>
<evidence type="ECO:0000313" key="3">
    <source>
        <dbReference type="Proteomes" id="UP001108027"/>
    </source>
</evidence>
<accession>A0A9Q3URV2</accession>
<reference evidence="2" key="1">
    <citation type="submission" date="2021-10" db="EMBL/GenBank/DDBJ databases">
        <title>The diversity and Nitrogen Metabolism of Culturable Nitrate-Utilizing Bacteria Within the Oxygen Minimum Zone of the Changjiang (Yangtze River)Estuary.</title>
        <authorList>
            <person name="Zhang D."/>
            <person name="Zheng J."/>
            <person name="Liu S."/>
            <person name="He W."/>
        </authorList>
    </citation>
    <scope>NUCLEOTIDE SEQUENCE</scope>
    <source>
        <strain evidence="2">FXH-223</strain>
    </source>
</reference>
<proteinExistence type="predicted"/>
<comment type="caution">
    <text evidence="2">The sequence shown here is derived from an EMBL/GenBank/DDBJ whole genome shotgun (WGS) entry which is preliminary data.</text>
</comment>
<organism evidence="2 3">
    <name type="scientific">Alloalcanivorax marinus</name>
    <dbReference type="NCBI Taxonomy" id="1177169"/>
    <lineage>
        <taxon>Bacteria</taxon>
        <taxon>Pseudomonadati</taxon>
        <taxon>Pseudomonadota</taxon>
        <taxon>Gammaproteobacteria</taxon>
        <taxon>Oceanospirillales</taxon>
        <taxon>Alcanivoracaceae</taxon>
        <taxon>Alloalcanivorax</taxon>
    </lineage>
</organism>
<dbReference type="Proteomes" id="UP001108027">
    <property type="component" value="Unassembled WGS sequence"/>
</dbReference>
<name>A0A9Q3URV2_9GAMM</name>
<dbReference type="AlphaFoldDB" id="A0A9Q3URV2"/>
<dbReference type="InterPro" id="IPR007433">
    <property type="entry name" value="DUF481"/>
</dbReference>
<protein>
    <submittedName>
        <fullName evidence="2">DUF481 domain-containing protein</fullName>
    </submittedName>
</protein>
<keyword evidence="1" id="KW-0732">Signal</keyword>